<comment type="caution">
    <text evidence="2">The sequence shown here is derived from an EMBL/GenBank/DDBJ whole genome shotgun (WGS) entry which is preliminary data.</text>
</comment>
<dbReference type="OrthoDB" id="9148571at2"/>
<gene>
    <name evidence="2" type="ORF">C8E97_4249</name>
</gene>
<dbReference type="EMBL" id="RBXO01000001">
    <property type="protein sequence ID" value="RKT55572.1"/>
    <property type="molecule type" value="Genomic_DNA"/>
</dbReference>
<organism evidence="2 3">
    <name type="scientific">Saccharothrix australiensis</name>
    <dbReference type="NCBI Taxonomy" id="2072"/>
    <lineage>
        <taxon>Bacteria</taxon>
        <taxon>Bacillati</taxon>
        <taxon>Actinomycetota</taxon>
        <taxon>Actinomycetes</taxon>
        <taxon>Pseudonocardiales</taxon>
        <taxon>Pseudonocardiaceae</taxon>
        <taxon>Saccharothrix</taxon>
    </lineage>
</organism>
<protein>
    <submittedName>
        <fullName evidence="2">Uncharacterized protein</fullName>
    </submittedName>
</protein>
<accession>A0A495W1M8</accession>
<evidence type="ECO:0000313" key="3">
    <source>
        <dbReference type="Proteomes" id="UP000282084"/>
    </source>
</evidence>
<proteinExistence type="predicted"/>
<keyword evidence="3" id="KW-1185">Reference proteome</keyword>
<name>A0A495W1M8_9PSEU</name>
<feature type="compositionally biased region" description="Basic and acidic residues" evidence="1">
    <location>
        <begin position="357"/>
        <end position="366"/>
    </location>
</feature>
<dbReference type="Proteomes" id="UP000282084">
    <property type="component" value="Unassembled WGS sequence"/>
</dbReference>
<reference evidence="2 3" key="1">
    <citation type="submission" date="2018-10" db="EMBL/GenBank/DDBJ databases">
        <title>Sequencing the genomes of 1000 actinobacteria strains.</title>
        <authorList>
            <person name="Klenk H.-P."/>
        </authorList>
    </citation>
    <scope>NUCLEOTIDE SEQUENCE [LARGE SCALE GENOMIC DNA]</scope>
    <source>
        <strain evidence="2 3">DSM 43800</strain>
    </source>
</reference>
<evidence type="ECO:0000256" key="1">
    <source>
        <dbReference type="SAM" id="MobiDB-lite"/>
    </source>
</evidence>
<feature type="region of interest" description="Disordered" evidence="1">
    <location>
        <begin position="355"/>
        <end position="384"/>
    </location>
</feature>
<evidence type="ECO:0000313" key="2">
    <source>
        <dbReference type="EMBL" id="RKT55572.1"/>
    </source>
</evidence>
<dbReference type="RefSeq" id="WP_121007252.1">
    <property type="nucleotide sequence ID" value="NZ_RBXO01000001.1"/>
</dbReference>
<sequence length="1305" mass="141218">MPATQTLVSTALPNGVRAVDGRPFLFLSAYLTPRLVGSDRLATFPDWLAWPDTPIAFDVRIGTAAPVRATPAGPDRRADLWRKLFRDNAPVTDHRGAPDITPETTYVRSYPVRGVHHFVRGQYAAIAAHNPAEHPRLDDYTEPRGRDGEGKPTYLLHTTWLSPEAKRAAVARLREVLAATHVLDGRTAEELARTADLSAQQLNFLLAEQFHDRRPEHNPGGPRDTAGDGPVTAPDPDFHLVLSALGQYPALLRLLGLVHDLRVPLPDPVPAGPVGVSVTPVWTPRADPGQVRTLPPVVTVTECVITGTTFTPAARDALVADGLLRLDAADFDVTELDTDAAAVKLLAFAETMSRTTIGEHPDRRPAPDSPDAEPPPALQSGGLSINDTGRARRVFASVVQAQALQGGQHLFAEDITRGLRIDVRDDTTGKWHSLCLRDGVYTFAGTEVAASDEGVVTTAHTTQSDDASRTFYLHESLVRWTGYSLVAPRPGRAIDNSGVVVDGGSTAPGEHFDLRTAFRAKPGTLPKLRFGRTYRFRARTADLAGNGPTVADPPGDTGASEPVTYYRFEPVAAPTVLFRKSRTEGESAERMVLRSDVDAPPAADCQRHLAPTRISQLMAEQHGLFDVAPNPLMPGGMNKAAYDLIRERDTGSFDRGGTPDGDSYGIPFFDTDRLAVPYLPDVLSRGAAFTGLPGTGADEVVTVDFDFGLLGAWPDARPFRVRLVEGEGRPDFDALFRVLTVRVPKGRTFEVRYRSRVDAADLALLGQWAWHVRAVRSGEVTLPPGTTLESQRDSAVLGRMWLLTPYRTLTLVHATKRPVSPPVFAKPVAVRLPGQTYARVIDQLRFDRASTGKVDLEATWTEWVDLPDRPAPVNRPGSAHAFQVVAESADPTDTLLPVDRTHEFHDTKHRKVTYTPIGTTRFAEYFVERAKVRPTGVEPVKVADGIVPGTDVVRGKDVTYVRGADYAVDYAAGTISRVGDAIPSGAEVEVAHVPPPITSAGAAVTVDVPSSARPTAPDVAYVVPTFGWRTETSERGITRTRQGNGLRVFLRRPWYSSGDGEQLGVLTVDDGSRAADLTRYTTRWAQDPAWGSTPVTRPPAVTDFPLAAHPRSGLGLAEGEKDKTIADATVSVAPHDVVYDAERGLWFCDVVLTPPQPAPYRPFIRLALARYQPVSLHGVELSTVVQAQFAQLDPDRALTVVDTDATRIAVTVVGVGYTEVVTGTAAVVTATVQTADPALSGNVRWSSGTAPVVLEREVSGGQTFWRGTLTLPAPRGSRPLRLVVEEAEKPREGGERLVYADAVEL</sequence>
<feature type="region of interest" description="Disordered" evidence="1">
    <location>
        <begin position="212"/>
        <end position="234"/>
    </location>
</feature>